<protein>
    <submittedName>
        <fullName evidence="7">Putative amino acid transporter protein</fullName>
    </submittedName>
</protein>
<accession>L7MLX7</accession>
<dbReference type="InterPro" id="IPR013057">
    <property type="entry name" value="AA_transpt_TM"/>
</dbReference>
<feature type="transmembrane region" description="Helical" evidence="5">
    <location>
        <begin position="369"/>
        <end position="393"/>
    </location>
</feature>
<dbReference type="AlphaFoldDB" id="L7MLX7"/>
<dbReference type="EMBL" id="GACK01000726">
    <property type="protein sequence ID" value="JAA64308.1"/>
    <property type="molecule type" value="mRNA"/>
</dbReference>
<evidence type="ECO:0000256" key="5">
    <source>
        <dbReference type="SAM" id="Phobius"/>
    </source>
</evidence>
<sequence length="486" mass="53256">YLIKVRANLSIVEMSASQVVPEYDVKFITTDSLEAQGIGNVQDESSTSSSSNDAKGSSWISAVFLIINAALGAGLLNFPHAFDQAGGIAVALSVQAVLLLFVVGALLVLAYCARQHDCATYQEVVLRVCGPRFWSCCSLAVALYCYGTCITFLVIVGDFSDRIFASLYGPSYCIHWFMHRDFIIVTTSIVLILPMCFSRKIDFLKYPSMFGVLAALYLVLLVVVQYFVGDSKSPGTRSSPNTLEDVLTAVPVVCFGYQCHVSSVPIYSCLEDRRLSTFAKAVLSATLLTALLYTVAGVFGYLTFGQGVASDILELYDARQPLVLVGILAMALKIITTYPILIFCGRTAVDDLYGQFRSLDEDAKRKRELFRRIAIVSIWFCTTVVLACLVPNISIVIRMIGSLAAAFIFVFPGLCLLFVSVKLDSYYYFAKTKWKLATAVLCVALGMFVFGQVLTMSVMDAASGHERAADVQLCTVPKLARLYSYF</sequence>
<evidence type="ECO:0000256" key="2">
    <source>
        <dbReference type="ARBA" id="ARBA00022692"/>
    </source>
</evidence>
<feature type="transmembrane region" description="Helical" evidence="5">
    <location>
        <begin position="433"/>
        <end position="454"/>
    </location>
</feature>
<feature type="transmembrane region" description="Helical" evidence="5">
    <location>
        <begin position="282"/>
        <end position="302"/>
    </location>
</feature>
<feature type="transmembrane region" description="Helical" evidence="5">
    <location>
        <begin position="88"/>
        <end position="112"/>
    </location>
</feature>
<dbReference type="GO" id="GO:0015179">
    <property type="term" value="F:L-amino acid transmembrane transporter activity"/>
    <property type="evidence" value="ECO:0007669"/>
    <property type="project" value="TreeGrafter"/>
</dbReference>
<reference evidence="7" key="1">
    <citation type="submission" date="2012-11" db="EMBL/GenBank/DDBJ databases">
        <authorList>
            <person name="Lucero-Rivera Y.E."/>
            <person name="Tovar-Ramirez D."/>
        </authorList>
    </citation>
    <scope>NUCLEOTIDE SEQUENCE</scope>
    <source>
        <tissue evidence="7">Salivary gland</tissue>
    </source>
</reference>
<keyword evidence="2 5" id="KW-0812">Transmembrane</keyword>
<feature type="transmembrane region" description="Helical" evidence="5">
    <location>
        <begin position="176"/>
        <end position="197"/>
    </location>
</feature>
<comment type="subcellular location">
    <subcellularLocation>
        <location evidence="1">Membrane</location>
        <topology evidence="1">Multi-pass membrane protein</topology>
    </subcellularLocation>
</comment>
<feature type="transmembrane region" description="Helical" evidence="5">
    <location>
        <begin position="209"/>
        <end position="228"/>
    </location>
</feature>
<evidence type="ECO:0000256" key="1">
    <source>
        <dbReference type="ARBA" id="ARBA00004141"/>
    </source>
</evidence>
<reference evidence="7" key="2">
    <citation type="journal article" date="2015" name="J. Proteomics">
        <title>Sexual differences in the sialomes of the zebra tick, Rhipicephalus pulchellus.</title>
        <authorList>
            <person name="Tan A.W."/>
            <person name="Francischetti I.M."/>
            <person name="Slovak M."/>
            <person name="Kini R.M."/>
            <person name="Ribeiro J.M."/>
        </authorList>
    </citation>
    <scope>NUCLEOTIDE SEQUENCE</scope>
    <source>
        <tissue evidence="7">Salivary gland</tissue>
    </source>
</reference>
<feature type="transmembrane region" description="Helical" evidence="5">
    <location>
        <begin position="133"/>
        <end position="156"/>
    </location>
</feature>
<keyword evidence="4 5" id="KW-0472">Membrane</keyword>
<keyword evidence="3 5" id="KW-1133">Transmembrane helix</keyword>
<feature type="domain" description="Amino acid transporter transmembrane" evidence="6">
    <location>
        <begin position="56"/>
        <end position="451"/>
    </location>
</feature>
<evidence type="ECO:0000313" key="7">
    <source>
        <dbReference type="EMBL" id="JAA64308.1"/>
    </source>
</evidence>
<dbReference type="PANTHER" id="PTHR22950">
    <property type="entry name" value="AMINO ACID TRANSPORTER"/>
    <property type="match status" value="1"/>
</dbReference>
<name>L7MLX7_RHIPC</name>
<feature type="transmembrane region" description="Helical" evidence="5">
    <location>
        <begin position="59"/>
        <end position="82"/>
    </location>
</feature>
<dbReference type="Pfam" id="PF01490">
    <property type="entry name" value="Aa_trans"/>
    <property type="match status" value="1"/>
</dbReference>
<feature type="transmembrane region" description="Helical" evidence="5">
    <location>
        <begin position="248"/>
        <end position="270"/>
    </location>
</feature>
<feature type="non-terminal residue" evidence="7">
    <location>
        <position position="1"/>
    </location>
</feature>
<evidence type="ECO:0000256" key="4">
    <source>
        <dbReference type="ARBA" id="ARBA00023136"/>
    </source>
</evidence>
<organism evidence="7">
    <name type="scientific">Rhipicephalus pulchellus</name>
    <name type="common">Yellow backed tick</name>
    <name type="synonym">Dermacentor pulchellus</name>
    <dbReference type="NCBI Taxonomy" id="72859"/>
    <lineage>
        <taxon>Eukaryota</taxon>
        <taxon>Metazoa</taxon>
        <taxon>Ecdysozoa</taxon>
        <taxon>Arthropoda</taxon>
        <taxon>Chelicerata</taxon>
        <taxon>Arachnida</taxon>
        <taxon>Acari</taxon>
        <taxon>Parasitiformes</taxon>
        <taxon>Ixodida</taxon>
        <taxon>Ixodoidea</taxon>
        <taxon>Ixodidae</taxon>
        <taxon>Rhipicephalinae</taxon>
        <taxon>Rhipicephalus</taxon>
        <taxon>Rhipicephalus</taxon>
    </lineage>
</organism>
<evidence type="ECO:0000259" key="6">
    <source>
        <dbReference type="Pfam" id="PF01490"/>
    </source>
</evidence>
<evidence type="ECO:0000256" key="3">
    <source>
        <dbReference type="ARBA" id="ARBA00022989"/>
    </source>
</evidence>
<proteinExistence type="evidence at transcript level"/>
<dbReference type="GO" id="GO:0016020">
    <property type="term" value="C:membrane"/>
    <property type="evidence" value="ECO:0007669"/>
    <property type="project" value="UniProtKB-SubCell"/>
</dbReference>
<feature type="transmembrane region" description="Helical" evidence="5">
    <location>
        <begin position="399"/>
        <end position="421"/>
    </location>
</feature>
<dbReference type="PANTHER" id="PTHR22950:SF652">
    <property type="entry name" value="TRANSMEMBRANE AMINO ACID TRANSPORTER FAMILY PROTEIN"/>
    <property type="match status" value="1"/>
</dbReference>
<dbReference type="Gene3D" id="1.20.1740.10">
    <property type="entry name" value="Amino acid/polyamine transporter I"/>
    <property type="match status" value="1"/>
</dbReference>
<feature type="transmembrane region" description="Helical" evidence="5">
    <location>
        <begin position="322"/>
        <end position="349"/>
    </location>
</feature>